<reference evidence="1" key="1">
    <citation type="submission" date="2021-06" db="EMBL/GenBank/DDBJ databases">
        <authorList>
            <person name="Kallberg Y."/>
            <person name="Tangrot J."/>
            <person name="Rosling A."/>
        </authorList>
    </citation>
    <scope>NUCLEOTIDE SEQUENCE</scope>
    <source>
        <strain evidence="1">AU212A</strain>
    </source>
</reference>
<evidence type="ECO:0000313" key="1">
    <source>
        <dbReference type="EMBL" id="CAG8501639.1"/>
    </source>
</evidence>
<dbReference type="Proteomes" id="UP000789860">
    <property type="component" value="Unassembled WGS sequence"/>
</dbReference>
<organism evidence="1 2">
    <name type="scientific">Scutellospora calospora</name>
    <dbReference type="NCBI Taxonomy" id="85575"/>
    <lineage>
        <taxon>Eukaryota</taxon>
        <taxon>Fungi</taxon>
        <taxon>Fungi incertae sedis</taxon>
        <taxon>Mucoromycota</taxon>
        <taxon>Glomeromycotina</taxon>
        <taxon>Glomeromycetes</taxon>
        <taxon>Diversisporales</taxon>
        <taxon>Gigasporaceae</taxon>
        <taxon>Scutellospora</taxon>
    </lineage>
</organism>
<feature type="non-terminal residue" evidence="1">
    <location>
        <position position="1"/>
    </location>
</feature>
<dbReference type="EMBL" id="CAJVPM010003458">
    <property type="protein sequence ID" value="CAG8501639.1"/>
    <property type="molecule type" value="Genomic_DNA"/>
</dbReference>
<keyword evidence="2" id="KW-1185">Reference proteome</keyword>
<proteinExistence type="predicted"/>
<evidence type="ECO:0000313" key="2">
    <source>
        <dbReference type="Proteomes" id="UP000789860"/>
    </source>
</evidence>
<name>A0ACA9L139_9GLOM</name>
<protein>
    <submittedName>
        <fullName evidence="1">1564_t:CDS:1</fullName>
    </submittedName>
</protein>
<gene>
    <name evidence="1" type="ORF">SCALOS_LOCUS3268</name>
</gene>
<sequence length="108" mass="13021">NIKNNKYSNHIKQLIYEYPNASMTERVNEIFQILKESNKANINDWITFIQHLEYMVKKIENSQNLTDALAEFDLEKEEKILLLKEKKLELEEKELKLKKEKLEILKLK</sequence>
<comment type="caution">
    <text evidence="1">The sequence shown here is derived from an EMBL/GenBank/DDBJ whole genome shotgun (WGS) entry which is preliminary data.</text>
</comment>
<accession>A0ACA9L139</accession>